<name>A0ABC9XAR2_GRUJA</name>
<gene>
    <name evidence="3" type="ORF">GRJ2_001939300</name>
</gene>
<dbReference type="Proteomes" id="UP001623348">
    <property type="component" value="Unassembled WGS sequence"/>
</dbReference>
<dbReference type="Pfam" id="PF15084">
    <property type="entry name" value="DUF4550"/>
    <property type="match status" value="1"/>
</dbReference>
<sequence>MAKEKHKNSKAEEEEVEEDDKEEMTDFNAICSESTFETENLEVSAGVGHLTSEGETSRLLPTENSWVGLDDSHPVTCTFTVSLAIPALPAGQKQKTSNPPGMRGERIQVDESGALPRMQRYYHIEYFLLPDDLVPRKLDFVVFGVAAKLFTESDSKAVTPWFENDKMWVSWNHSVDISVTNEYLIKLRDHKIILKIWDTKDKVSSKAKLSKPNIISSLEGDEEAVGLFKLILDTEMKSNPQNTETLNNKYKTCCNSTEETDLNGLATSNCGLPHPSKTDDLRTVRFLDKARLLKQKAVAGPPVNSPSKEIKKTNDNVGIVTYKADKTATTNGEKSVISRLAENNPKVLEAYVTFTVETPLLSERQRHELNPLIIRINSATCLPNTPVPIEVLQRLCVPTYCKYKFHNFPPHQTHGQIHGTHVYFKDVNVLLTGTMRPGELQRYLRGPPLEIEVHDRDRNMENDTKKPCLFGEDEADEKVGKVSFLACTSTVCNSSTKNKAWHPHGVAKVSLTDLLLGKKYLTISAPIHNCSAPNTSAFSEEGKNKKITESTSSSSLQPMGHYLESDSLLKVRVEIAVPLGMHTEADDAQVTSCPYGCIIYIFDYNNSLLLHDLVEEITEINAKALQLGCYPVHLMGMALAALKLKITLEKVSELDIVTGFHLLDGATHLFVLEGLKDKAIKKLWDKHFERLSYLCHSKRLKDVIHGDLLPSAEMITVLSREYGVPLTDEDLFAQKPPLLLVSSDDYTVPGKVNEVKQAVYSSLDNCNEMRVQRKKEIADRMSFERNHIRANIGAVCQLKGKMKKPKFEAFRISPVDGKSVFNYSSQSLNSAELAKKHLRQEMAKEPQNRFTYCHDYLSATFDPVDVVAACKESFAKSKSMWLSPDGFVFPGFKSSVESNLHPRRPDKARLEELSEKWQENALHANMEPVLSRDRWSWDKRHVDFDLYKKPPELFMTTAPRTGNGSVKIN</sequence>
<protein>
    <recommendedName>
        <fullName evidence="2">DUF4550 domain-containing protein</fullName>
    </recommendedName>
</protein>
<dbReference type="SUPFAM" id="SSF49562">
    <property type="entry name" value="C2 domain (Calcium/lipid-binding domain, CaLB)"/>
    <property type="match status" value="1"/>
</dbReference>
<evidence type="ECO:0000256" key="1">
    <source>
        <dbReference type="SAM" id="MobiDB-lite"/>
    </source>
</evidence>
<accession>A0ABC9XAR2</accession>
<feature type="domain" description="DUF4550" evidence="2">
    <location>
        <begin position="120"/>
        <end position="212"/>
    </location>
</feature>
<dbReference type="AlphaFoldDB" id="A0ABC9XAR2"/>
<dbReference type="EMBL" id="BAAFJT010000011">
    <property type="protein sequence ID" value="GAB0194740.1"/>
    <property type="molecule type" value="Genomic_DNA"/>
</dbReference>
<comment type="caution">
    <text evidence="3">The sequence shown here is derived from an EMBL/GenBank/DDBJ whole genome shotgun (WGS) entry which is preliminary data.</text>
</comment>
<dbReference type="PANTHER" id="PTHR33667">
    <property type="entry name" value="SI:DKEY-57N24.6"/>
    <property type="match status" value="1"/>
</dbReference>
<dbReference type="PANTHER" id="PTHR33667:SF7">
    <property type="entry name" value="RIKEN CDNA 1810020O05 GENE"/>
    <property type="match status" value="1"/>
</dbReference>
<organism evidence="3 4">
    <name type="scientific">Grus japonensis</name>
    <name type="common">Japanese crane</name>
    <name type="synonym">Red-crowned crane</name>
    <dbReference type="NCBI Taxonomy" id="30415"/>
    <lineage>
        <taxon>Eukaryota</taxon>
        <taxon>Metazoa</taxon>
        <taxon>Chordata</taxon>
        <taxon>Craniata</taxon>
        <taxon>Vertebrata</taxon>
        <taxon>Euteleostomi</taxon>
        <taxon>Archelosauria</taxon>
        <taxon>Archosauria</taxon>
        <taxon>Dinosauria</taxon>
        <taxon>Saurischia</taxon>
        <taxon>Theropoda</taxon>
        <taxon>Coelurosauria</taxon>
        <taxon>Aves</taxon>
        <taxon>Neognathae</taxon>
        <taxon>Neoaves</taxon>
        <taxon>Gruiformes</taxon>
        <taxon>Gruidae</taxon>
        <taxon>Grus</taxon>
    </lineage>
</organism>
<keyword evidence="4" id="KW-1185">Reference proteome</keyword>
<evidence type="ECO:0000259" key="2">
    <source>
        <dbReference type="Pfam" id="PF15084"/>
    </source>
</evidence>
<feature type="region of interest" description="Disordered" evidence="1">
    <location>
        <begin position="1"/>
        <end position="24"/>
    </location>
</feature>
<evidence type="ECO:0000313" key="4">
    <source>
        <dbReference type="Proteomes" id="UP001623348"/>
    </source>
</evidence>
<dbReference type="InterPro" id="IPR035892">
    <property type="entry name" value="C2_domain_sf"/>
</dbReference>
<reference evidence="3 4" key="1">
    <citation type="submission" date="2024-06" db="EMBL/GenBank/DDBJ databases">
        <title>The draft genome of Grus japonensis, version 3.</title>
        <authorList>
            <person name="Nabeshima K."/>
            <person name="Suzuki S."/>
            <person name="Onuma M."/>
        </authorList>
    </citation>
    <scope>NUCLEOTIDE SEQUENCE [LARGE SCALE GENOMIC DNA]</scope>
    <source>
        <strain evidence="3 4">451A</strain>
    </source>
</reference>
<feature type="compositionally biased region" description="Acidic residues" evidence="1">
    <location>
        <begin position="12"/>
        <end position="24"/>
    </location>
</feature>
<evidence type="ECO:0000313" key="3">
    <source>
        <dbReference type="EMBL" id="GAB0194740.1"/>
    </source>
</evidence>
<dbReference type="InterPro" id="IPR027876">
    <property type="entry name" value="DUF4550"/>
</dbReference>
<proteinExistence type="predicted"/>